<evidence type="ECO:0000313" key="1">
    <source>
        <dbReference type="EMBL" id="TDP92564.1"/>
    </source>
</evidence>
<dbReference type="AlphaFoldDB" id="A0A4R6S043"/>
<comment type="caution">
    <text evidence="1">The sequence shown here is derived from an EMBL/GenBank/DDBJ whole genome shotgun (WGS) entry which is preliminary data.</text>
</comment>
<protein>
    <submittedName>
        <fullName evidence="1">Uncharacterized protein</fullName>
    </submittedName>
</protein>
<sequence length="71" mass="7507">MLLLDARPPASLRLSVDLPSQLRSGVNSQAILITWGLSHLTGGVSRLGFFPASSQFVIPSRKSEAADTLGT</sequence>
<accession>A0A4R6S043</accession>
<reference evidence="1 2" key="1">
    <citation type="submission" date="2019-03" db="EMBL/GenBank/DDBJ databases">
        <title>Genomic analyses of the natural microbiome of Caenorhabditis elegans.</title>
        <authorList>
            <person name="Samuel B."/>
        </authorList>
    </citation>
    <scope>NUCLEOTIDE SEQUENCE [LARGE SCALE GENOMIC DNA]</scope>
    <source>
        <strain evidence="1 2">JUb18</strain>
    </source>
</reference>
<proteinExistence type="predicted"/>
<evidence type="ECO:0000313" key="2">
    <source>
        <dbReference type="Proteomes" id="UP000295601"/>
    </source>
</evidence>
<dbReference type="EMBL" id="SNYA01000004">
    <property type="protein sequence ID" value="TDP92564.1"/>
    <property type="molecule type" value="Genomic_DNA"/>
</dbReference>
<keyword evidence="2" id="KW-1185">Reference proteome</keyword>
<gene>
    <name evidence="1" type="ORF">EDF62_1778</name>
</gene>
<dbReference type="Proteomes" id="UP000295601">
    <property type="component" value="Unassembled WGS sequence"/>
</dbReference>
<organism evidence="1 2">
    <name type="scientific">Leucobacter luti</name>
    <dbReference type="NCBI Taxonomy" id="340320"/>
    <lineage>
        <taxon>Bacteria</taxon>
        <taxon>Bacillati</taxon>
        <taxon>Actinomycetota</taxon>
        <taxon>Actinomycetes</taxon>
        <taxon>Micrococcales</taxon>
        <taxon>Microbacteriaceae</taxon>
        <taxon>Leucobacter</taxon>
    </lineage>
</organism>
<name>A0A4R6S043_9MICO</name>